<evidence type="ECO:0000313" key="1">
    <source>
        <dbReference type="Proteomes" id="UP000790787"/>
    </source>
</evidence>
<dbReference type="RefSeq" id="XP_075083420.1">
    <property type="nucleotide sequence ID" value="XM_075227319.1"/>
</dbReference>
<dbReference type="Proteomes" id="UP000790787">
    <property type="component" value="Chromosome 12"/>
</dbReference>
<proteinExistence type="predicted"/>
<protein>
    <submittedName>
        <fullName evidence="2">Uncharacterized protein LOC142167160</fullName>
    </submittedName>
</protein>
<accession>A0AC58SEM8</accession>
<reference evidence="2" key="2">
    <citation type="submission" date="2025-08" db="UniProtKB">
        <authorList>
            <consortium name="RefSeq"/>
        </authorList>
    </citation>
    <scope>IDENTIFICATION</scope>
    <source>
        <tissue evidence="2">Leaf</tissue>
    </source>
</reference>
<sequence>MDNCTSQASQNSSYNNFSQASFPSTKPRVDYSDMQHKSDTLNGQNTNTVPTLFTKEQYNQLLQMINKEEATSTYSSNTTGKHNECITTKTLQEWIIDIGATDHMVSSLSCLNSGTIIKSEIPKKDLLSGKVKGVGREKDGLYLFVTGAKDDTKIAGLNIQDSQCRINSNEVDIQLWHSRLRHVSISVMKKLLSISQEAIADRLANCKSNVCVLIQQFVQLIKTQFDRTIKVVRTDSGSEFINSVCSEVFSKCGIIHQKTCVYAAQQNMVAQRKHRNILKVTRAIRFQGAIPISPNDHQAKEQDIPIQHNQQTLEPEADIAAPPSPVSVHQEDIMQLSTQGNPVEPHIDIPAEPQVNQRRSEREKQPPIWMKDFVSVNIRKDTPYALSNYITYDKLNPQHQTNIAKISTVTKPKSYSEALKDPRWVDAMKDEIEALPKNHTWEITSLPAEKIPIGCKWIYKVKYKSTGEIERFKARLVAKEYSQQEGIDYHETFSPVVKMKTVRTILTLTA</sequence>
<gene>
    <name evidence="2" type="primary">LOC142167160</name>
</gene>
<organism evidence="1 2">
    <name type="scientific">Nicotiana tabacum</name>
    <name type="common">Common tobacco</name>
    <dbReference type="NCBI Taxonomy" id="4097"/>
    <lineage>
        <taxon>Eukaryota</taxon>
        <taxon>Viridiplantae</taxon>
        <taxon>Streptophyta</taxon>
        <taxon>Embryophyta</taxon>
        <taxon>Tracheophyta</taxon>
        <taxon>Spermatophyta</taxon>
        <taxon>Magnoliopsida</taxon>
        <taxon>eudicotyledons</taxon>
        <taxon>Gunneridae</taxon>
        <taxon>Pentapetalae</taxon>
        <taxon>asterids</taxon>
        <taxon>lamiids</taxon>
        <taxon>Solanales</taxon>
        <taxon>Solanaceae</taxon>
        <taxon>Nicotianoideae</taxon>
        <taxon>Nicotianeae</taxon>
        <taxon>Nicotiana</taxon>
    </lineage>
</organism>
<name>A0AC58SEM8_TOBAC</name>
<reference evidence="1" key="1">
    <citation type="journal article" date="2014" name="Nat. Commun.">
        <title>The tobacco genome sequence and its comparison with those of tomato and potato.</title>
        <authorList>
            <person name="Sierro N."/>
            <person name="Battey J.N."/>
            <person name="Ouadi S."/>
            <person name="Bakaher N."/>
            <person name="Bovet L."/>
            <person name="Willig A."/>
            <person name="Goepfert S."/>
            <person name="Peitsch M.C."/>
            <person name="Ivanov N.V."/>
        </authorList>
    </citation>
    <scope>NUCLEOTIDE SEQUENCE [LARGE SCALE GENOMIC DNA]</scope>
</reference>
<evidence type="ECO:0000313" key="2">
    <source>
        <dbReference type="RefSeq" id="XP_075083420.1"/>
    </source>
</evidence>
<keyword evidence="1" id="KW-1185">Reference proteome</keyword>